<evidence type="ECO:0000256" key="2">
    <source>
        <dbReference type="ARBA" id="ARBA00012180"/>
    </source>
</evidence>
<dbReference type="FunFam" id="3.30.70.270:FF:000063">
    <property type="entry name" value="Zinc knuckle domaincontaining protein"/>
    <property type="match status" value="1"/>
</dbReference>
<proteinExistence type="inferred from homology"/>
<dbReference type="InterPro" id="IPR041577">
    <property type="entry name" value="RT_RNaseH_2"/>
</dbReference>
<reference evidence="4 5" key="1">
    <citation type="journal article" date="2012" name="Genome Biol.">
        <title>Sequencing three crocodilian genomes to illuminate the evolution of archosaurs and amniotes.</title>
        <authorList>
            <person name="St John J.A."/>
            <person name="Braun E.L."/>
            <person name="Isberg S.R."/>
            <person name="Miles L.G."/>
            <person name="Chong A.Y."/>
            <person name="Gongora J."/>
            <person name="Dalzell P."/>
            <person name="Moran C."/>
            <person name="Bed'hom B."/>
            <person name="Abzhanov A."/>
            <person name="Burgess S.C."/>
            <person name="Cooksey A.M."/>
            <person name="Castoe T.A."/>
            <person name="Crawford N.G."/>
            <person name="Densmore L.D."/>
            <person name="Drew J.C."/>
            <person name="Edwards S.V."/>
            <person name="Faircloth B.C."/>
            <person name="Fujita M.K."/>
            <person name="Greenwold M.J."/>
            <person name="Hoffmann F.G."/>
            <person name="Howard J.M."/>
            <person name="Iguchi T."/>
            <person name="Janes D.E."/>
            <person name="Khan S.Y."/>
            <person name="Kohno S."/>
            <person name="de Koning A.J."/>
            <person name="Lance S.L."/>
            <person name="McCarthy F.M."/>
            <person name="McCormack J.E."/>
            <person name="Merchant M.E."/>
            <person name="Peterson D.G."/>
            <person name="Pollock D.D."/>
            <person name="Pourmand N."/>
            <person name="Raney B.J."/>
            <person name="Roessler K.A."/>
            <person name="Sanford J.R."/>
            <person name="Sawyer R.H."/>
            <person name="Schmidt C.J."/>
            <person name="Triplett E.W."/>
            <person name="Tuberville T.D."/>
            <person name="Venegas-Anaya M."/>
            <person name="Howard J.T."/>
            <person name="Jarvis E.D."/>
            <person name="Guillette L.J.Jr."/>
            <person name="Glenn T.C."/>
            <person name="Green R.E."/>
            <person name="Ray D.A."/>
        </authorList>
    </citation>
    <scope>NUCLEOTIDE SEQUENCE [LARGE SCALE GENOMIC DNA]</scope>
    <source>
        <strain evidence="4">KSC_2009_1</strain>
    </source>
</reference>
<organism evidence="4 5">
    <name type="scientific">Alligator mississippiensis</name>
    <name type="common">American alligator</name>
    <dbReference type="NCBI Taxonomy" id="8496"/>
    <lineage>
        <taxon>Eukaryota</taxon>
        <taxon>Metazoa</taxon>
        <taxon>Chordata</taxon>
        <taxon>Craniata</taxon>
        <taxon>Vertebrata</taxon>
        <taxon>Euteleostomi</taxon>
        <taxon>Archelosauria</taxon>
        <taxon>Archosauria</taxon>
        <taxon>Crocodylia</taxon>
        <taxon>Alligatoridae</taxon>
        <taxon>Alligatorinae</taxon>
        <taxon>Alligator</taxon>
    </lineage>
</organism>
<gene>
    <name evidence="4" type="ORF">Y1Q_0004581</name>
</gene>
<evidence type="ECO:0000256" key="1">
    <source>
        <dbReference type="ARBA" id="ARBA00010879"/>
    </source>
</evidence>
<comment type="similarity">
    <text evidence="1">Belongs to the beta type-B retroviral polymerase family. HERV class-II K(HML-2) pol subfamily.</text>
</comment>
<dbReference type="PANTHER" id="PTHR37984:SF7">
    <property type="entry name" value="INTEGRASE CATALYTIC DOMAIN-CONTAINING PROTEIN"/>
    <property type="match status" value="1"/>
</dbReference>
<dbReference type="Proteomes" id="UP000050525">
    <property type="component" value="Unassembled WGS sequence"/>
</dbReference>
<evidence type="ECO:0000313" key="5">
    <source>
        <dbReference type="Proteomes" id="UP000050525"/>
    </source>
</evidence>
<dbReference type="PANTHER" id="PTHR37984">
    <property type="entry name" value="PROTEIN CBG26694"/>
    <property type="match status" value="1"/>
</dbReference>
<sequence>MSALVTFQDTIADDMFIAAATKEKHDTILKQVLERACLKGVKFNKDKIQFLVDSIRYMGHIFSKDGVKPDDDKVEAINRMPPSTDKKGLQRLLGTIQYLTQYILHESNLTAPLRVLLRNEIIWQWGPEHQEALDKLKQTSTMVPVLRYFNPAEQLEIQANASKDGLGTRIIRSDLPLHRDTTVSSGNYIDP</sequence>
<dbReference type="EMBL" id="AKHW03006155">
    <property type="protein sequence ID" value="KYO23981.1"/>
    <property type="molecule type" value="Genomic_DNA"/>
</dbReference>
<dbReference type="EC" id="3.1.26.4" evidence="2"/>
<evidence type="ECO:0000259" key="3">
    <source>
        <dbReference type="PROSITE" id="PS50878"/>
    </source>
</evidence>
<accession>A0A151MHJ8</accession>
<dbReference type="Gene3D" id="3.30.70.270">
    <property type="match status" value="2"/>
</dbReference>
<dbReference type="SUPFAM" id="SSF56672">
    <property type="entry name" value="DNA/RNA polymerases"/>
    <property type="match status" value="1"/>
</dbReference>
<dbReference type="STRING" id="8496.A0A151MHJ8"/>
<dbReference type="InterPro" id="IPR050951">
    <property type="entry name" value="Retrovirus_Pol_polyprotein"/>
</dbReference>
<dbReference type="InterPro" id="IPR043128">
    <property type="entry name" value="Rev_trsase/Diguanyl_cyclase"/>
</dbReference>
<keyword evidence="5" id="KW-1185">Reference proteome</keyword>
<dbReference type="AlphaFoldDB" id="A0A151MHJ8"/>
<dbReference type="Pfam" id="PF17919">
    <property type="entry name" value="RT_RNaseH_2"/>
    <property type="match status" value="1"/>
</dbReference>
<dbReference type="Pfam" id="PF00078">
    <property type="entry name" value="RVT_1"/>
    <property type="match status" value="1"/>
</dbReference>
<comment type="caution">
    <text evidence="4">The sequence shown here is derived from an EMBL/GenBank/DDBJ whole genome shotgun (WGS) entry which is preliminary data.</text>
</comment>
<dbReference type="InterPro" id="IPR000477">
    <property type="entry name" value="RT_dom"/>
</dbReference>
<dbReference type="InterPro" id="IPR043502">
    <property type="entry name" value="DNA/RNA_pol_sf"/>
</dbReference>
<feature type="domain" description="Reverse transcriptase" evidence="3">
    <location>
        <begin position="1"/>
        <end position="62"/>
    </location>
</feature>
<dbReference type="PROSITE" id="PS50878">
    <property type="entry name" value="RT_POL"/>
    <property type="match status" value="1"/>
</dbReference>
<protein>
    <recommendedName>
        <fullName evidence="2">ribonuclease H</fullName>
        <ecNumber evidence="2">3.1.26.4</ecNumber>
    </recommendedName>
</protein>
<dbReference type="GO" id="GO:0004523">
    <property type="term" value="F:RNA-DNA hybrid ribonuclease activity"/>
    <property type="evidence" value="ECO:0007669"/>
    <property type="project" value="UniProtKB-EC"/>
</dbReference>
<evidence type="ECO:0000313" key="4">
    <source>
        <dbReference type="EMBL" id="KYO23981.1"/>
    </source>
</evidence>
<name>A0A151MHJ8_ALLMI</name>